<dbReference type="Proteomes" id="UP000007880">
    <property type="component" value="Chromosome"/>
</dbReference>
<dbReference type="KEGG" id="cap:CLDAP_40250"/>
<dbReference type="HOGENOM" id="CLU_163140_3_1_0"/>
<sequence>MTVIVNVHEAKTQLSRLLLRVSQGEEVIIARDGKPVARLIPYASQPAHRVPGSARGQVWIAPDFDAPLPDELLAAFEA</sequence>
<accession>I0I9X7</accession>
<evidence type="ECO:0000256" key="2">
    <source>
        <dbReference type="RuleBase" id="RU362080"/>
    </source>
</evidence>
<protein>
    <recommendedName>
        <fullName evidence="2">Antitoxin</fullName>
    </recommendedName>
</protein>
<dbReference type="InterPro" id="IPR051416">
    <property type="entry name" value="phD-YefM_TA_antitoxins"/>
</dbReference>
<comment type="function">
    <text evidence="2">Antitoxin component of a type II toxin-antitoxin (TA) system.</text>
</comment>
<reference evidence="3 4" key="1">
    <citation type="submission" date="2012-02" db="EMBL/GenBank/DDBJ databases">
        <title>Complete genome sequence of Caldilinea aerophila DSM 14535 (= NBRC 102666).</title>
        <authorList>
            <person name="Oguchi A."/>
            <person name="Hosoyama A."/>
            <person name="Sekine M."/>
            <person name="Fukai R."/>
            <person name="Kato Y."/>
            <person name="Nakamura S."/>
            <person name="Hanada S."/>
            <person name="Yamazaki S."/>
            <person name="Fujita N."/>
        </authorList>
    </citation>
    <scope>NUCLEOTIDE SEQUENCE [LARGE SCALE GENOMIC DNA]</scope>
    <source>
        <strain evidence="4">DSM 14535 / JCM 11387 / NBRC 104270 / STL-6-O1</strain>
    </source>
</reference>
<dbReference type="InterPro" id="IPR036165">
    <property type="entry name" value="YefM-like_sf"/>
</dbReference>
<proteinExistence type="inferred from homology"/>
<dbReference type="eggNOG" id="COG4118">
    <property type="taxonomic scope" value="Bacteria"/>
</dbReference>
<dbReference type="EMBL" id="AP012337">
    <property type="protein sequence ID" value="BAM02065.1"/>
    <property type="molecule type" value="Genomic_DNA"/>
</dbReference>
<dbReference type="Gene3D" id="3.40.1620.10">
    <property type="entry name" value="YefM-like domain"/>
    <property type="match status" value="1"/>
</dbReference>
<dbReference type="AlphaFoldDB" id="I0I9X7"/>
<gene>
    <name evidence="3" type="ordered locus">CLDAP_40250</name>
</gene>
<dbReference type="NCBIfam" id="TIGR01552">
    <property type="entry name" value="phd_fam"/>
    <property type="match status" value="1"/>
</dbReference>
<dbReference type="InterPro" id="IPR006442">
    <property type="entry name" value="Antitoxin_Phd/YefM"/>
</dbReference>
<dbReference type="SUPFAM" id="SSF143120">
    <property type="entry name" value="YefM-like"/>
    <property type="match status" value="1"/>
</dbReference>
<dbReference type="STRING" id="926550.CLDAP_40250"/>
<dbReference type="Pfam" id="PF02604">
    <property type="entry name" value="PhdYeFM_antitox"/>
    <property type="match status" value="1"/>
</dbReference>
<dbReference type="OrthoDB" id="9800503at2"/>
<evidence type="ECO:0000313" key="4">
    <source>
        <dbReference type="Proteomes" id="UP000007880"/>
    </source>
</evidence>
<comment type="similarity">
    <text evidence="1 2">Belongs to the phD/YefM antitoxin family.</text>
</comment>
<dbReference type="PATRIC" id="fig|926550.5.peg.4330"/>
<dbReference type="PANTHER" id="PTHR35377">
    <property type="entry name" value="ANTITOXIN VAPB49-RELATED-RELATED"/>
    <property type="match status" value="1"/>
</dbReference>
<dbReference type="RefSeq" id="WP_014435285.1">
    <property type="nucleotide sequence ID" value="NC_017079.1"/>
</dbReference>
<organism evidence="3 4">
    <name type="scientific">Caldilinea aerophila (strain DSM 14535 / JCM 11387 / NBRC 104270 / STL-6-O1)</name>
    <dbReference type="NCBI Taxonomy" id="926550"/>
    <lineage>
        <taxon>Bacteria</taxon>
        <taxon>Bacillati</taxon>
        <taxon>Chloroflexota</taxon>
        <taxon>Caldilineae</taxon>
        <taxon>Caldilineales</taxon>
        <taxon>Caldilineaceae</taxon>
        <taxon>Caldilinea</taxon>
    </lineage>
</organism>
<keyword evidence="4" id="KW-1185">Reference proteome</keyword>
<name>I0I9X7_CALAS</name>
<evidence type="ECO:0000256" key="1">
    <source>
        <dbReference type="ARBA" id="ARBA00009981"/>
    </source>
</evidence>
<evidence type="ECO:0000313" key="3">
    <source>
        <dbReference type="EMBL" id="BAM02065.1"/>
    </source>
</evidence>